<keyword evidence="2" id="KW-1185">Reference proteome</keyword>
<reference evidence="1" key="1">
    <citation type="submission" date="2020-07" db="EMBL/GenBank/DDBJ databases">
        <title>Methanobacterium. sp. MethCan genome.</title>
        <authorList>
            <person name="Postec A."/>
            <person name="Quemeneur M."/>
        </authorList>
    </citation>
    <scope>NUCLEOTIDE SEQUENCE</scope>
    <source>
        <strain evidence="1">MethCAN</strain>
    </source>
</reference>
<dbReference type="KEGG" id="meme:HYG87_04315"/>
<dbReference type="AlphaFoldDB" id="A0A8T8K3F0"/>
<dbReference type="EMBL" id="CP058560">
    <property type="protein sequence ID" value="QUH23046.1"/>
    <property type="molecule type" value="Genomic_DNA"/>
</dbReference>
<sequence>MKKYLAGFLLILILVSPLYAESAEVIGFSVTLGEATNSNAEYKNAMLNYFQTKTDKNVSEIPVKVITASEVNDISQSITGRTYGPSQIFSCAMVDLSYSPDIKVDVDKSKVTVVTPQMYATALQSSGIDKGYVVVTSPVSASGEAALAGVLRSYEIAVGTPIPEEAKKVSTEELYLGTRLANETGESQDNIAELFSEVKNQTQKQDLEDPSQIKGIVENVSSELNINLSENQTQEVADSVANSQKVQGSLTEFKDQLNNISQQLSTPEPNQDILSQISSFLQWAFEYLQNLISGQ</sequence>
<evidence type="ECO:0000313" key="2">
    <source>
        <dbReference type="Proteomes" id="UP000681041"/>
    </source>
</evidence>
<dbReference type="InterPro" id="IPR009343">
    <property type="entry name" value="DUF1002"/>
</dbReference>
<gene>
    <name evidence="1" type="ORF">HYG87_04315</name>
</gene>
<organism evidence="1 2">
    <name type="scientific">Methanobacterium alkalithermotolerans</name>
    <dbReference type="NCBI Taxonomy" id="2731220"/>
    <lineage>
        <taxon>Archaea</taxon>
        <taxon>Methanobacteriati</taxon>
        <taxon>Methanobacteriota</taxon>
        <taxon>Methanomada group</taxon>
        <taxon>Methanobacteria</taxon>
        <taxon>Methanobacteriales</taxon>
        <taxon>Methanobacteriaceae</taxon>
        <taxon>Methanobacterium</taxon>
    </lineage>
</organism>
<dbReference type="OrthoDB" id="80453at2157"/>
<dbReference type="RefSeq" id="WP_211533994.1">
    <property type="nucleotide sequence ID" value="NZ_CP058560.1"/>
</dbReference>
<dbReference type="GeneID" id="64819962"/>
<proteinExistence type="predicted"/>
<name>A0A8T8K3F0_9EURY</name>
<evidence type="ECO:0000313" key="1">
    <source>
        <dbReference type="EMBL" id="QUH23046.1"/>
    </source>
</evidence>
<dbReference type="Proteomes" id="UP000681041">
    <property type="component" value="Chromosome"/>
</dbReference>
<dbReference type="Pfam" id="PF06207">
    <property type="entry name" value="DUF1002"/>
    <property type="match status" value="1"/>
</dbReference>
<accession>A0A8T8K3F0</accession>
<protein>
    <submittedName>
        <fullName evidence="1">DUF1002 domain-containing protein</fullName>
    </submittedName>
</protein>